<protein>
    <recommendedName>
        <fullName evidence="2">SWIM-type domain-containing protein</fullName>
    </recommendedName>
</protein>
<dbReference type="RefSeq" id="WP_394164710.1">
    <property type="nucleotide sequence ID" value="NZ_JBHGCJ010000021.1"/>
</dbReference>
<feature type="domain" description="SWIM-type" evidence="2">
    <location>
        <begin position="59"/>
        <end position="89"/>
    </location>
</feature>
<comment type="caution">
    <text evidence="3">The sequence shown here is derived from an EMBL/GenBank/DDBJ whole genome shotgun (WGS) entry which is preliminary data.</text>
</comment>
<keyword evidence="1" id="KW-0479">Metal-binding</keyword>
<reference evidence="3 4" key="1">
    <citation type="submission" date="2024-09" db="EMBL/GenBank/DDBJ databases">
        <authorList>
            <consortium name="All-Russian atlas of soil microorganisms"/>
            <consortium name="as a basis for the search for new antimicrobial producers and enzymes with unique properties"/>
            <person name="Sokolova E.A."/>
            <person name="Voronina E.N."/>
        </authorList>
    </citation>
    <scope>NUCLEOTIDE SEQUENCE [LARGE SCALE GENOMIC DNA]</scope>
    <source>
        <strain evidence="3 4">AF-22b-331.1</strain>
    </source>
</reference>
<organism evidence="3 4">
    <name type="scientific">Stenotrophomonas nematodicola</name>
    <dbReference type="NCBI Taxonomy" id="2656746"/>
    <lineage>
        <taxon>Bacteria</taxon>
        <taxon>Pseudomonadati</taxon>
        <taxon>Pseudomonadota</taxon>
        <taxon>Gammaproteobacteria</taxon>
        <taxon>Lysobacterales</taxon>
        <taxon>Lysobacteraceae</taxon>
        <taxon>Stenotrophomonas</taxon>
    </lineage>
</organism>
<keyword evidence="1" id="KW-0863">Zinc-finger</keyword>
<dbReference type="EMBL" id="JBHGCJ010000021">
    <property type="protein sequence ID" value="MFG6111442.1"/>
    <property type="molecule type" value="Genomic_DNA"/>
</dbReference>
<dbReference type="PROSITE" id="PS50966">
    <property type="entry name" value="ZF_SWIM"/>
    <property type="match status" value="2"/>
</dbReference>
<keyword evidence="1" id="KW-0862">Zinc</keyword>
<evidence type="ECO:0000313" key="3">
    <source>
        <dbReference type="EMBL" id="MFG6111442.1"/>
    </source>
</evidence>
<evidence type="ECO:0000313" key="4">
    <source>
        <dbReference type="Proteomes" id="UP001605261"/>
    </source>
</evidence>
<dbReference type="Proteomes" id="UP001605261">
    <property type="component" value="Unassembled WGS sequence"/>
</dbReference>
<evidence type="ECO:0000256" key="1">
    <source>
        <dbReference type="PROSITE-ProRule" id="PRU00325"/>
    </source>
</evidence>
<evidence type="ECO:0000259" key="2">
    <source>
        <dbReference type="PROSITE" id="PS50966"/>
    </source>
</evidence>
<name>A0ABW7D2L8_9GAMM</name>
<accession>A0ABW7D2L8</accession>
<dbReference type="InterPro" id="IPR007527">
    <property type="entry name" value="Znf_SWIM"/>
</dbReference>
<gene>
    <name evidence="3" type="ORF">ACEU0G_001778</name>
</gene>
<feature type="domain" description="SWIM-type" evidence="2">
    <location>
        <begin position="167"/>
        <end position="201"/>
    </location>
</feature>
<sequence>MNLRQDLLELTPAALMALANPGFVKRAQKDLAAGMAPALDIDASGTLTATYDDGCLTRLPVGCALRDAQCSCTATAMCRHRVTLVLAWQAQVAATLPPPATDLALDHGQAASDAAWSPAQFDLPSLAAVLPPGVMDQAERLRQDGPVITVSPWAGAASPPGAQLPMCSVRFFARGSIAHARCDCRQGGNCAHVVLAVMAFAQAERLGPLQAPHTLQLRTADAAPDAASGWDTAAQALQADIDALLLSLWLDGGAQPLIAVAARIQALRTRAQVQGWCWIDDTLAELRQLLQARQARSTRFAPLALLDLVVGLWARLQAAAQLARQVAPALPAAQVLGIGVKGEVALDRVRLVSLGAALWGDEREQGATVLWADPDTQSVTVMARQWPREAQAPLPLGERRIAGHPLRQLAASQVVTQRATRSANGTVSVAAQRQHTGLLPLSPRAWDELGAPLRQPDPAALAAHLAGQPPAFTQPRLAAAGVAGGAPAAFHVVQVDALQPARVDWDPITQTLHADLVARDGQGIGLRLLHPHRAAAPDAVDVLARVLDGHYGALRAVAGNVCLQGGALVMQPTALLTDTQAVVPQVHPPVAALPLRSVAAAASTPLLDTLEHLSLLLQQGLRHQHGGDWERVQDQAHCLRLAGYRQAAAQLGQLRAALVPARRPTLLQHVSALAVLVRDLSA</sequence>
<proteinExistence type="predicted"/>
<keyword evidence="4" id="KW-1185">Reference proteome</keyword>